<gene>
    <name evidence="1" type="ORF">UFOPK2328_00362</name>
</gene>
<evidence type="ECO:0000313" key="1">
    <source>
        <dbReference type="EMBL" id="CAB4667279.1"/>
    </source>
</evidence>
<organism evidence="1">
    <name type="scientific">freshwater metagenome</name>
    <dbReference type="NCBI Taxonomy" id="449393"/>
    <lineage>
        <taxon>unclassified sequences</taxon>
        <taxon>metagenomes</taxon>
        <taxon>ecological metagenomes</taxon>
    </lineage>
</organism>
<protein>
    <submittedName>
        <fullName evidence="1">Unannotated protein</fullName>
    </submittedName>
</protein>
<reference evidence="1" key="1">
    <citation type="submission" date="2020-05" db="EMBL/GenBank/DDBJ databases">
        <authorList>
            <person name="Chiriac C."/>
            <person name="Salcher M."/>
            <person name="Ghai R."/>
            <person name="Kavagutti S V."/>
        </authorList>
    </citation>
    <scope>NUCLEOTIDE SEQUENCE</scope>
</reference>
<proteinExistence type="predicted"/>
<dbReference type="AlphaFoldDB" id="A0A6J6M1V2"/>
<name>A0A6J6M1V2_9ZZZZ</name>
<sequence length="43" mass="4783">MIKDETLKSFKALAIAGKDAGFRGLDIPSSLLAWQHHYFDGFS</sequence>
<accession>A0A6J6M1V2</accession>
<dbReference type="EMBL" id="CAEZWX010000032">
    <property type="protein sequence ID" value="CAB4667279.1"/>
    <property type="molecule type" value="Genomic_DNA"/>
</dbReference>